<sequence>MYAGTNTVIRVNQIIWATSFIPSYVMIHMMKTENLYITEALVQLMSDIILVCLGSIHGDQPLFVVSDGMQSIW</sequence>
<organism evidence="1 2">
    <name type="scientific">Geomicrobium halophilum</name>
    <dbReference type="NCBI Taxonomy" id="549000"/>
    <lineage>
        <taxon>Bacteria</taxon>
        <taxon>Bacillati</taxon>
        <taxon>Bacillota</taxon>
        <taxon>Bacilli</taxon>
        <taxon>Bacillales</taxon>
        <taxon>Geomicrobium</taxon>
    </lineage>
</organism>
<evidence type="ECO:0000313" key="1">
    <source>
        <dbReference type="EMBL" id="MBB6451376.1"/>
    </source>
</evidence>
<gene>
    <name evidence="1" type="ORF">HNR44_003383</name>
</gene>
<reference evidence="1 2" key="1">
    <citation type="submission" date="2020-08" db="EMBL/GenBank/DDBJ databases">
        <title>Genomic Encyclopedia of Type Strains, Phase IV (KMG-IV): sequencing the most valuable type-strain genomes for metagenomic binning, comparative biology and taxonomic classification.</title>
        <authorList>
            <person name="Goeker M."/>
        </authorList>
    </citation>
    <scope>NUCLEOTIDE SEQUENCE [LARGE SCALE GENOMIC DNA]</scope>
    <source>
        <strain evidence="1 2">DSM 21769</strain>
    </source>
</reference>
<accession>A0A841PVW2</accession>
<dbReference type="Proteomes" id="UP000568839">
    <property type="component" value="Unassembled WGS sequence"/>
</dbReference>
<dbReference type="AlphaFoldDB" id="A0A841PVW2"/>
<name>A0A841PVW2_9BACL</name>
<keyword evidence="2" id="KW-1185">Reference proteome</keyword>
<evidence type="ECO:0000313" key="2">
    <source>
        <dbReference type="Proteomes" id="UP000568839"/>
    </source>
</evidence>
<proteinExistence type="predicted"/>
<dbReference type="EMBL" id="JACHHJ010000006">
    <property type="protein sequence ID" value="MBB6451376.1"/>
    <property type="molecule type" value="Genomic_DNA"/>
</dbReference>
<dbReference type="RefSeq" id="WP_184405466.1">
    <property type="nucleotide sequence ID" value="NZ_JACHHJ010000006.1"/>
</dbReference>
<comment type="caution">
    <text evidence="1">The sequence shown here is derived from an EMBL/GenBank/DDBJ whole genome shotgun (WGS) entry which is preliminary data.</text>
</comment>
<protein>
    <submittedName>
        <fullName evidence="1">Uncharacterized protein</fullName>
    </submittedName>
</protein>